<organism evidence="2 3">
    <name type="scientific">Sabulicella glaciei</name>
    <dbReference type="NCBI Taxonomy" id="2984948"/>
    <lineage>
        <taxon>Bacteria</taxon>
        <taxon>Pseudomonadati</taxon>
        <taxon>Pseudomonadota</taxon>
        <taxon>Alphaproteobacteria</taxon>
        <taxon>Acetobacterales</taxon>
        <taxon>Acetobacteraceae</taxon>
        <taxon>Sabulicella</taxon>
    </lineage>
</organism>
<feature type="domain" description="YjiS-like" evidence="1">
    <location>
        <begin position="42"/>
        <end position="75"/>
    </location>
</feature>
<evidence type="ECO:0000313" key="3">
    <source>
        <dbReference type="Proteomes" id="UP001526430"/>
    </source>
</evidence>
<reference evidence="2 3" key="1">
    <citation type="submission" date="2022-10" db="EMBL/GenBank/DDBJ databases">
        <title>Roseococcus glaciei nov., sp. nov., isolated from glacier.</title>
        <authorList>
            <person name="Liu Q."/>
            <person name="Xin Y.-H."/>
        </authorList>
    </citation>
    <scope>NUCLEOTIDE SEQUENCE [LARGE SCALE GENOMIC DNA]</scope>
    <source>
        <strain evidence="2 3">MDT2-1-1</strain>
    </source>
</reference>
<comment type="caution">
    <text evidence="2">The sequence shown here is derived from an EMBL/GenBank/DDBJ whole genome shotgun (WGS) entry which is preliminary data.</text>
</comment>
<gene>
    <name evidence="2" type="ORF">OF850_18025</name>
</gene>
<protein>
    <submittedName>
        <fullName evidence="2">DUF1127 domain-containing protein</fullName>
    </submittedName>
</protein>
<dbReference type="Pfam" id="PF06568">
    <property type="entry name" value="YjiS-like"/>
    <property type="match status" value="1"/>
</dbReference>
<dbReference type="InterPro" id="IPR009506">
    <property type="entry name" value="YjiS-like"/>
</dbReference>
<name>A0ABT3NZD7_9PROT</name>
<proteinExistence type="predicted"/>
<dbReference type="Proteomes" id="UP001526430">
    <property type="component" value="Unassembled WGS sequence"/>
</dbReference>
<sequence>MNDISPRLQVSIEKMEFPCHEIYAVSQTAPEPGRVRRWNPFRILRIWVQRWQERQELAELSDKALKDIGVTRCEALREVWKPFWRA</sequence>
<dbReference type="EMBL" id="JAPFQI010000018">
    <property type="protein sequence ID" value="MCW8087528.1"/>
    <property type="molecule type" value="Genomic_DNA"/>
</dbReference>
<evidence type="ECO:0000313" key="2">
    <source>
        <dbReference type="EMBL" id="MCW8087528.1"/>
    </source>
</evidence>
<dbReference type="RefSeq" id="WP_301591737.1">
    <property type="nucleotide sequence ID" value="NZ_JAPFQI010000018.1"/>
</dbReference>
<accession>A0ABT3NZD7</accession>
<keyword evidence="3" id="KW-1185">Reference proteome</keyword>
<evidence type="ECO:0000259" key="1">
    <source>
        <dbReference type="Pfam" id="PF06568"/>
    </source>
</evidence>